<dbReference type="CDD" id="cd00833">
    <property type="entry name" value="PKS"/>
    <property type="match status" value="1"/>
</dbReference>
<accession>A0A074LVH8</accession>
<feature type="domain" description="Ketosynthase family 3 (KS3)" evidence="8">
    <location>
        <begin position="9"/>
        <end position="436"/>
    </location>
</feature>
<keyword evidence="11" id="KW-1185">Reference proteome</keyword>
<evidence type="ECO:0000259" key="7">
    <source>
        <dbReference type="PROSITE" id="PS50075"/>
    </source>
</evidence>
<evidence type="ECO:0000313" key="10">
    <source>
        <dbReference type="EMBL" id="KEO84023.1"/>
    </source>
</evidence>
<dbReference type="PROSITE" id="PS50075">
    <property type="entry name" value="CARRIER"/>
    <property type="match status" value="1"/>
</dbReference>
<comment type="function">
    <text evidence="1">Involved in some intermediate steps for the synthesis of the antibiotic polyketide bacillaene which is involved in secondary metabolism.</text>
</comment>
<evidence type="ECO:0000256" key="4">
    <source>
        <dbReference type="ARBA" id="ARBA00022553"/>
    </source>
</evidence>
<evidence type="ECO:0000259" key="8">
    <source>
        <dbReference type="PROSITE" id="PS52004"/>
    </source>
</evidence>
<dbReference type="Pfam" id="PF16197">
    <property type="entry name" value="KAsynt_C_assoc"/>
    <property type="match status" value="1"/>
</dbReference>
<feature type="region of interest" description="C-terminal hotdog fold" evidence="6">
    <location>
        <begin position="1041"/>
        <end position="1186"/>
    </location>
</feature>
<dbReference type="CDD" id="cd08955">
    <property type="entry name" value="KR_2_FAS_SDR_x"/>
    <property type="match status" value="1"/>
</dbReference>
<dbReference type="GO" id="GO:0004312">
    <property type="term" value="F:fatty acid synthase activity"/>
    <property type="evidence" value="ECO:0007669"/>
    <property type="project" value="TreeGrafter"/>
</dbReference>
<dbReference type="SMART" id="SM00825">
    <property type="entry name" value="PKS_KS"/>
    <property type="match status" value="1"/>
</dbReference>
<dbReference type="GO" id="GO:0005737">
    <property type="term" value="C:cytoplasm"/>
    <property type="evidence" value="ECO:0007669"/>
    <property type="project" value="TreeGrafter"/>
</dbReference>
<reference evidence="10 11" key="1">
    <citation type="journal article" date="2013" name="Int. J. Syst. Evol. Microbiol.">
        <title>Tumebacillus flagellatus sp. nov., an alpha-amylase/pullulanase-producing bacterium isolated from cassava wastewater.</title>
        <authorList>
            <person name="Wang Q."/>
            <person name="Xie N."/>
            <person name="Qin Y."/>
            <person name="Shen N."/>
            <person name="Zhu J."/>
            <person name="Mi H."/>
            <person name="Huang R."/>
        </authorList>
    </citation>
    <scope>NUCLEOTIDE SEQUENCE [LARGE SCALE GENOMIC DNA]</scope>
    <source>
        <strain evidence="10 11">GST4</strain>
    </source>
</reference>
<dbReference type="InterPro" id="IPR018201">
    <property type="entry name" value="Ketoacyl_synth_AS"/>
</dbReference>
<dbReference type="InterPro" id="IPR013968">
    <property type="entry name" value="PKS_KR"/>
</dbReference>
<dbReference type="PROSITE" id="PS52004">
    <property type="entry name" value="KS3_2"/>
    <property type="match status" value="1"/>
</dbReference>
<dbReference type="InterPro" id="IPR014031">
    <property type="entry name" value="Ketoacyl_synth_C"/>
</dbReference>
<dbReference type="GO" id="GO:0071770">
    <property type="term" value="P:DIM/DIP cell wall layer assembly"/>
    <property type="evidence" value="ECO:0007669"/>
    <property type="project" value="TreeGrafter"/>
</dbReference>
<dbReference type="SUPFAM" id="SSF55048">
    <property type="entry name" value="Probable ACP-binding domain of malonyl-CoA ACP transacylase"/>
    <property type="match status" value="1"/>
</dbReference>
<dbReference type="InterPro" id="IPR042104">
    <property type="entry name" value="PKS_dehydratase_sf"/>
</dbReference>
<gene>
    <name evidence="10" type="ORF">EL26_07515</name>
</gene>
<dbReference type="PANTHER" id="PTHR43775">
    <property type="entry name" value="FATTY ACID SYNTHASE"/>
    <property type="match status" value="1"/>
</dbReference>
<dbReference type="FunFam" id="3.40.47.10:FF:000019">
    <property type="entry name" value="Polyketide synthase type I"/>
    <property type="match status" value="1"/>
</dbReference>
<dbReference type="GO" id="GO:0031177">
    <property type="term" value="F:phosphopantetheine binding"/>
    <property type="evidence" value="ECO:0007669"/>
    <property type="project" value="InterPro"/>
</dbReference>
<dbReference type="SMART" id="SM00822">
    <property type="entry name" value="PKS_KR"/>
    <property type="match status" value="1"/>
</dbReference>
<dbReference type="Gene3D" id="3.40.366.10">
    <property type="entry name" value="Malonyl-Coenzyme A Acyl Carrier Protein, domain 2"/>
    <property type="match status" value="1"/>
</dbReference>
<dbReference type="PROSITE" id="PS52019">
    <property type="entry name" value="PKS_MFAS_DH"/>
    <property type="match status" value="1"/>
</dbReference>
<dbReference type="InterPro" id="IPR014030">
    <property type="entry name" value="Ketoacyl_synth_N"/>
</dbReference>
<dbReference type="InterPro" id="IPR016036">
    <property type="entry name" value="Malonyl_transacylase_ACP-bd"/>
</dbReference>
<dbReference type="SUPFAM" id="SSF53901">
    <property type="entry name" value="Thiolase-like"/>
    <property type="match status" value="1"/>
</dbReference>
<dbReference type="RefSeq" id="WP_038086081.1">
    <property type="nucleotide sequence ID" value="NZ_JMIR01000007.1"/>
</dbReference>
<dbReference type="SMART" id="SM00826">
    <property type="entry name" value="PKS_DH"/>
    <property type="match status" value="1"/>
</dbReference>
<dbReference type="Gene3D" id="3.40.50.720">
    <property type="entry name" value="NAD(P)-binding Rossmann-like Domain"/>
    <property type="match status" value="1"/>
</dbReference>
<dbReference type="InterPro" id="IPR020841">
    <property type="entry name" value="PKS_Beta-ketoAc_synthase_dom"/>
</dbReference>
<dbReference type="InterPro" id="IPR036736">
    <property type="entry name" value="ACP-like_sf"/>
</dbReference>
<dbReference type="Pfam" id="PF00550">
    <property type="entry name" value="PP-binding"/>
    <property type="match status" value="1"/>
</dbReference>
<evidence type="ECO:0000256" key="6">
    <source>
        <dbReference type="PROSITE-ProRule" id="PRU01363"/>
    </source>
</evidence>
<dbReference type="Pfam" id="PF21394">
    <property type="entry name" value="Beta-ketacyl_N"/>
    <property type="match status" value="1"/>
</dbReference>
<feature type="domain" description="Carrier" evidence="7">
    <location>
        <begin position="1716"/>
        <end position="1797"/>
    </location>
</feature>
<dbReference type="SUPFAM" id="SSF47336">
    <property type="entry name" value="ACP-like"/>
    <property type="match status" value="1"/>
</dbReference>
<dbReference type="PANTHER" id="PTHR43775:SF37">
    <property type="entry name" value="SI:DKEY-61P9.11"/>
    <property type="match status" value="1"/>
</dbReference>
<dbReference type="InterPro" id="IPR049490">
    <property type="entry name" value="C883_1060-like_KR_N"/>
</dbReference>
<dbReference type="Proteomes" id="UP000027931">
    <property type="component" value="Unassembled WGS sequence"/>
</dbReference>
<dbReference type="InterPro" id="IPR020807">
    <property type="entry name" value="PKS_DH"/>
</dbReference>
<dbReference type="InterPro" id="IPR016039">
    <property type="entry name" value="Thiolase-like"/>
</dbReference>
<comment type="pathway">
    <text evidence="2">Antibiotic biosynthesis; bacillaene biosynthesis.</text>
</comment>
<evidence type="ECO:0000259" key="9">
    <source>
        <dbReference type="PROSITE" id="PS52019"/>
    </source>
</evidence>
<evidence type="ECO:0000256" key="3">
    <source>
        <dbReference type="ARBA" id="ARBA00022450"/>
    </source>
</evidence>
<evidence type="ECO:0000313" key="11">
    <source>
        <dbReference type="Proteomes" id="UP000027931"/>
    </source>
</evidence>
<dbReference type="GO" id="GO:0006633">
    <property type="term" value="P:fatty acid biosynthetic process"/>
    <property type="evidence" value="ECO:0007669"/>
    <property type="project" value="InterPro"/>
</dbReference>
<dbReference type="Gene3D" id="3.30.70.3290">
    <property type="match status" value="1"/>
</dbReference>
<dbReference type="Pfam" id="PF21089">
    <property type="entry name" value="PKS_DH_N"/>
    <property type="match status" value="1"/>
</dbReference>
<dbReference type="Pfam" id="PF08659">
    <property type="entry name" value="KR"/>
    <property type="match status" value="1"/>
</dbReference>
<dbReference type="InterPro" id="IPR057326">
    <property type="entry name" value="KR_dom"/>
</dbReference>
<dbReference type="InterPro" id="IPR032821">
    <property type="entry name" value="PKS_assoc"/>
</dbReference>
<sequence>MTERLKQGYEPIAIVGIGCRFPGGVDSPESFWNLLVEGVDAVTEVPSDRWDVKRFYHPNREKPGATHSRWGGFLDKIDQFDAEFFGVSPREANTMDPQQRLMLEVTWEALEDAGLRPETLAGSKTGVFVGCFTNDYQWLQVSEKNANHLELHTTSGLLMTLHSNRISYVFDFQGPSMTLDTACSSSLVAVHLACQSLITGESNLALAGGVNVMLKPELSNSLSKGGFLSPDGRSKAFDSRANGYVRAEGAGMVALKRLEDALADGDPIYAVIAGSACNQDGRSVGLTVPSGSSQENLVREALQRAGIGGNQLQYMEAHGTGTAVGDPIEATALGTVLSENRPADEFCWVGSVKTNLGHTEGAAGVAGLIKAALCLKNEQIPPHLHLLNVNPAIDFDSLQLRVPNSNVPWPSTSQPRYAGINSFGFGGTNAHVVLREAPTVDKTQPSRAAHDFLIPLSARTPDALVEVAASYHRALAEAGELEGVSLADLAFSTAQRRGHHGQRMALVASEQSELLEALEAVISGEAHDRAVVGTTAVLPDKPRVAFVYTGMGPQWWGMGRQLYAEEPVFRDALDRCDRAFQAVSGWSLLEEMFKDEAESRMVETQISQPANLFLQIGLTNLWRSKGIEPDGVIGHSAGEASASYAAGIMSIEEAVRVVYHRSRLQQSMTGQGTMVAVGMPEASIREHMAGLEDRICVGAINSPSGVTLAGDTETLERVLAPLQETDVFVRFLKVGMAFHSHFMNPIREEFLGHLEGMKINPTRLPYYSTVLGTRTDVHEHGVEYWWRNLRDTVQFSNALLNMIDDGYNVFLEIGPHPVLAASVRECLTLKGRTAEVLPSIRRAEPERPQLLRSLGALYTLGLEPNWESVNGTGSFVRLPVYPWQRDVYWHESPESRRYRVGDPDAHPLLDQRVPMARPVWESNVDLWRLPYLGDHRIRGAVVFPGAAYLEMGMGAARKFYGDQITGLEVTQVTFEKALFLNEETGNRLQLHLDPANGRFEVYAAGFEADPIWARHAFGTVKPHPAPAVRRTNLESWRADCTRSISAEQAYAHFAGLGLEYGVLFRGLEQIRQGHGKAMAEIAMPESLAADAGEYVIHPALLDISLQMMAAVLPIGDAGSSALFMPVELGRLAIWSKPQAKMLAFAELHEHTESTVRCSITVTDESGQVLLEVADILAQSLQNDAAHARHSIPSFAEQVWTPHERERSAAGAEEMDATGVWLLFADEGEVAEQAARQLRAHGGTPVLVQAGTEFQRLGQDSYSIQAAEGSDYLRLMQDLSADGRAPRGLVHFWSLNQTGADAMQESGCGSALLLVQALEAASVKPRIWFVTRGANPINGTETADGLGQSALWGLGLVIGHQEHPELWGGLLDLDPVQEPSHDAAQLLQEILRPDGEDQIAFRAGQRLLPRLQERDMTVPLPPKFRSDGAYLITGGFGGLGLLFARWLIEHGARHLILVGREPFPARRDWSQHPADSRLGQRIQAVRDLELLGASVHITGFDIADEAGLQHFLDEYDREGRPAIRGILHTAGTAIPQLLSKMTLQDLYDVMKPKVRGAWNLHRAFADRDLDHFILFSSTAAQLVSAGQGNYSAGNKFLDALARFRHGQGLPAQSINWGSWADVGLAINLDLLDFFERRGLFPIQPDQGLEAFGHLIAHNVPQITVAAMDWNTFCQHNYPAGVLPPLLADIRAQLGDAESDGGNGESEPVDFSERYRQTDTEERQHVLQDQLSDVVSQVLRIPRAKLLPERSLQMYGLDSMMAIELKGRLEKTIGASVPIVELIRGVSVAELASSLRPQVDEWALLSTADVEEDLVAELSELSSEELDALLAEIAASKEE</sequence>
<dbReference type="InterPro" id="IPR020806">
    <property type="entry name" value="PKS_PP-bd"/>
</dbReference>
<dbReference type="InterPro" id="IPR014043">
    <property type="entry name" value="Acyl_transferase_dom"/>
</dbReference>
<dbReference type="InterPro" id="IPR049552">
    <property type="entry name" value="PKS_DH_N"/>
</dbReference>
<dbReference type="eggNOG" id="COG3321">
    <property type="taxonomic scope" value="Bacteria"/>
</dbReference>
<dbReference type="InterPro" id="IPR001227">
    <property type="entry name" value="Ac_transferase_dom_sf"/>
</dbReference>
<dbReference type="Gene3D" id="3.10.129.110">
    <property type="entry name" value="Polyketide synthase dehydratase"/>
    <property type="match status" value="1"/>
</dbReference>
<dbReference type="Pfam" id="PF00109">
    <property type="entry name" value="ketoacyl-synt"/>
    <property type="match status" value="1"/>
</dbReference>
<dbReference type="InterPro" id="IPR016035">
    <property type="entry name" value="Acyl_Trfase/lysoPLipase"/>
</dbReference>
<dbReference type="InterPro" id="IPR049900">
    <property type="entry name" value="PKS_mFAS_DH"/>
</dbReference>
<evidence type="ECO:0000256" key="1">
    <source>
        <dbReference type="ARBA" id="ARBA00003299"/>
    </source>
</evidence>
<evidence type="ECO:0000256" key="2">
    <source>
        <dbReference type="ARBA" id="ARBA00004789"/>
    </source>
</evidence>
<proteinExistence type="predicted"/>
<name>A0A074LVH8_9BACL</name>
<dbReference type="SUPFAM" id="SSF51735">
    <property type="entry name" value="NAD(P)-binding Rossmann-fold domains"/>
    <property type="match status" value="2"/>
</dbReference>
<feature type="region of interest" description="N-terminal hotdog fold" evidence="6">
    <location>
        <begin position="906"/>
        <end position="1027"/>
    </location>
</feature>
<organism evidence="10 11">
    <name type="scientific">Tumebacillus flagellatus</name>
    <dbReference type="NCBI Taxonomy" id="1157490"/>
    <lineage>
        <taxon>Bacteria</taxon>
        <taxon>Bacillati</taxon>
        <taxon>Bacillota</taxon>
        <taxon>Bacilli</taxon>
        <taxon>Bacillales</taxon>
        <taxon>Alicyclobacillaceae</taxon>
        <taxon>Tumebacillus</taxon>
    </lineage>
</organism>
<dbReference type="STRING" id="1157490.EL26_07515"/>
<keyword evidence="5" id="KW-0808">Transferase</keyword>
<dbReference type="Pfam" id="PF00698">
    <property type="entry name" value="Acyl_transf_1"/>
    <property type="match status" value="1"/>
</dbReference>
<dbReference type="FunFam" id="3.40.366.10:FF:000002">
    <property type="entry name" value="Probable polyketide synthase 2"/>
    <property type="match status" value="1"/>
</dbReference>
<dbReference type="GO" id="GO:0004315">
    <property type="term" value="F:3-oxoacyl-[acyl-carrier-protein] synthase activity"/>
    <property type="evidence" value="ECO:0007669"/>
    <property type="project" value="InterPro"/>
</dbReference>
<keyword evidence="3" id="KW-0596">Phosphopantetheine</keyword>
<dbReference type="Gene3D" id="1.10.1200.10">
    <property type="entry name" value="ACP-like"/>
    <property type="match status" value="1"/>
</dbReference>
<dbReference type="Pfam" id="PF02801">
    <property type="entry name" value="Ketoacyl-synt_C"/>
    <property type="match status" value="1"/>
</dbReference>
<dbReference type="InterPro" id="IPR050091">
    <property type="entry name" value="PKS_NRPS_Biosynth_Enz"/>
</dbReference>
<dbReference type="InterPro" id="IPR036291">
    <property type="entry name" value="NAD(P)-bd_dom_sf"/>
</dbReference>
<dbReference type="GO" id="GO:0005886">
    <property type="term" value="C:plasma membrane"/>
    <property type="evidence" value="ECO:0007669"/>
    <property type="project" value="TreeGrafter"/>
</dbReference>
<dbReference type="Pfam" id="PF14765">
    <property type="entry name" value="PS-DH"/>
    <property type="match status" value="1"/>
</dbReference>
<dbReference type="OrthoDB" id="9765680at2"/>
<dbReference type="EMBL" id="JMIR01000007">
    <property type="protein sequence ID" value="KEO84023.1"/>
    <property type="molecule type" value="Genomic_DNA"/>
</dbReference>
<feature type="active site" description="Proton donor; for dehydratase activity" evidence="6">
    <location>
        <position position="1102"/>
    </location>
</feature>
<dbReference type="PROSITE" id="PS00606">
    <property type="entry name" value="KS3_1"/>
    <property type="match status" value="1"/>
</dbReference>
<dbReference type="InterPro" id="IPR049551">
    <property type="entry name" value="PKS_DH_C"/>
</dbReference>
<dbReference type="InterPro" id="IPR009081">
    <property type="entry name" value="PP-bd_ACP"/>
</dbReference>
<dbReference type="SMART" id="SM00823">
    <property type="entry name" value="PKS_PP"/>
    <property type="match status" value="1"/>
</dbReference>
<dbReference type="SMART" id="SM00827">
    <property type="entry name" value="PKS_AT"/>
    <property type="match status" value="1"/>
</dbReference>
<dbReference type="Gene3D" id="3.40.47.10">
    <property type="match status" value="1"/>
</dbReference>
<evidence type="ECO:0000256" key="5">
    <source>
        <dbReference type="ARBA" id="ARBA00022679"/>
    </source>
</evidence>
<keyword evidence="4" id="KW-0597">Phosphoprotein</keyword>
<protein>
    <submittedName>
        <fullName evidence="10">Uncharacterized protein</fullName>
    </submittedName>
</protein>
<feature type="domain" description="PKS/mFAS DH" evidence="9">
    <location>
        <begin position="906"/>
        <end position="1186"/>
    </location>
</feature>
<feature type="active site" description="Proton acceptor; for dehydratase activity" evidence="6">
    <location>
        <position position="935"/>
    </location>
</feature>
<dbReference type="SUPFAM" id="SSF52151">
    <property type="entry name" value="FabD/lysophospholipase-like"/>
    <property type="match status" value="1"/>
</dbReference>
<comment type="caution">
    <text evidence="10">The sequence shown here is derived from an EMBL/GenBank/DDBJ whole genome shotgun (WGS) entry which is preliminary data.</text>
</comment>